<dbReference type="Proteomes" id="UP000708208">
    <property type="component" value="Unassembled WGS sequence"/>
</dbReference>
<keyword evidence="4" id="KW-1185">Reference proteome</keyword>
<feature type="transmembrane region" description="Helical" evidence="2">
    <location>
        <begin position="512"/>
        <end position="533"/>
    </location>
</feature>
<feature type="compositionally biased region" description="Basic and acidic residues" evidence="1">
    <location>
        <begin position="842"/>
        <end position="851"/>
    </location>
</feature>
<feature type="compositionally biased region" description="Low complexity" evidence="1">
    <location>
        <begin position="852"/>
        <end position="862"/>
    </location>
</feature>
<evidence type="ECO:0000256" key="2">
    <source>
        <dbReference type="SAM" id="Phobius"/>
    </source>
</evidence>
<feature type="transmembrane region" description="Helical" evidence="2">
    <location>
        <begin position="447"/>
        <end position="464"/>
    </location>
</feature>
<proteinExistence type="predicted"/>
<feature type="compositionally biased region" description="Gly residues" evidence="1">
    <location>
        <begin position="592"/>
        <end position="617"/>
    </location>
</feature>
<feature type="transmembrane region" description="Helical" evidence="2">
    <location>
        <begin position="539"/>
        <end position="557"/>
    </location>
</feature>
<keyword evidence="2" id="KW-0472">Membrane</keyword>
<feature type="transmembrane region" description="Helical" evidence="2">
    <location>
        <begin position="212"/>
        <end position="231"/>
    </location>
</feature>
<feature type="transmembrane region" description="Helical" evidence="2">
    <location>
        <begin position="416"/>
        <end position="435"/>
    </location>
</feature>
<evidence type="ECO:0008006" key="5">
    <source>
        <dbReference type="Google" id="ProtNLM"/>
    </source>
</evidence>
<dbReference type="OrthoDB" id="8291760at2759"/>
<feature type="region of interest" description="Disordered" evidence="1">
    <location>
        <begin position="783"/>
        <end position="877"/>
    </location>
</feature>
<evidence type="ECO:0000313" key="4">
    <source>
        <dbReference type="Proteomes" id="UP000708208"/>
    </source>
</evidence>
<feature type="transmembrane region" description="Helical" evidence="2">
    <location>
        <begin position="268"/>
        <end position="290"/>
    </location>
</feature>
<feature type="transmembrane region" description="Helical" evidence="2">
    <location>
        <begin position="384"/>
        <end position="404"/>
    </location>
</feature>
<evidence type="ECO:0000313" key="3">
    <source>
        <dbReference type="EMBL" id="CAG7722802.1"/>
    </source>
</evidence>
<feature type="transmembrane region" description="Helical" evidence="2">
    <location>
        <begin position="470"/>
        <end position="491"/>
    </location>
</feature>
<feature type="transmembrane region" description="Helical" evidence="2">
    <location>
        <begin position="145"/>
        <end position="168"/>
    </location>
</feature>
<gene>
    <name evidence="3" type="ORF">AFUS01_LOCUS11915</name>
</gene>
<keyword evidence="2" id="KW-0812">Transmembrane</keyword>
<sequence>MAKSASVAGIVDTRSAGILRDYVHSHEPCAPGAAAHARRRMYEYNSLLNGKNCPGQEYMAGRSGSLNYPGGCSELLAGYRATYGGSFGGAYGNLSSSPGFGAAGFPPSNGLSRPEGSGRNGMAPNEFMPNEEEEDYTKFDQTRDWLTCFGAVVIIACILGLVHSFAVFAPSMQHHYGTGLIETVLVGCLCYAVLIGFLPLATLILSWLEHRWTALFGMLLVFNGLLIDAFTPGVAGLWVSHVLFIAVGGSLAYESATSICSDHFRKHLGFALCAISCAGSLGTMLIYFLSNLMLSYISYLWTKLSLALVVLICMGACQTFPERSQHFPWSSDRNSKEKVKQCLEEYAKAKSETAKKCGHDEDVSRKSLLCVCVCDVSVLTDFSFLLWATVNLLAVITIYVPYLFLEAYAVMLGTDYAISLIVWFCLASILTRFAFMNSNDHTFGFNRTIFQVCCIGSGILYIFLNWAETYGWILVWGLATGALEGILTTCIPRVTLQTVPMKWLSSCWTWTILFHALGLLIGPIVMLSVYYYVLEYGPALIAIGVTQILAGILAFLLPNEEDQQSNEIDEFGDKLETGKGNPGEGPRHSSGSGAGGGYGGGKGSPEQGSGRGYSAGSGAGMGYRGSGSGRNYDPKPSGGYNSFGNYGGNQNYSGQTSNLGTGLGIGTKTAMPVSAATNEYPGDDTGLELPLGLTPPVQDCFDRPYTDDCPICSKIGCVPGCCDCSPGGLTATHTYGTSLGNPLPFIGSYSMPNYSPYKSPVSTGCRDFLAEMDSYLDHLKNRPAPLIYSRPGDKPKSSDATRNQNKRTSSPKNKDNPKNSAPKKAEPEPKKPSKTSGKNKSNSKENKKSSSKDTNNSNPKSKPGIEIQRSSALKLTS</sequence>
<feature type="region of interest" description="Disordered" evidence="1">
    <location>
        <begin position="572"/>
        <end position="617"/>
    </location>
</feature>
<comment type="caution">
    <text evidence="3">The sequence shown here is derived from an EMBL/GenBank/DDBJ whole genome shotgun (WGS) entry which is preliminary data.</text>
</comment>
<feature type="compositionally biased region" description="Basic and acidic residues" evidence="1">
    <location>
        <begin position="812"/>
        <end position="831"/>
    </location>
</feature>
<dbReference type="PANTHER" id="PTHR11360:SF172">
    <property type="entry name" value="MAJOR FACILITATOR SUPERFAMILY (MFS) PROFILE DOMAIN-CONTAINING PROTEIN"/>
    <property type="match status" value="1"/>
</dbReference>
<dbReference type="InterPro" id="IPR050327">
    <property type="entry name" value="Proton-linked_MCT"/>
</dbReference>
<dbReference type="EMBL" id="CAJVCH010092485">
    <property type="protein sequence ID" value="CAG7722802.1"/>
    <property type="molecule type" value="Genomic_DNA"/>
</dbReference>
<feature type="compositionally biased region" description="Polar residues" evidence="1">
    <location>
        <begin position="800"/>
        <end position="811"/>
    </location>
</feature>
<name>A0A8J2JPA6_9HEXA</name>
<feature type="compositionally biased region" description="Polar residues" evidence="1">
    <location>
        <begin position="868"/>
        <end position="877"/>
    </location>
</feature>
<protein>
    <recommendedName>
        <fullName evidence="5">Major facilitator superfamily (MFS) profile domain-containing protein</fullName>
    </recommendedName>
</protein>
<evidence type="ECO:0000256" key="1">
    <source>
        <dbReference type="SAM" id="MobiDB-lite"/>
    </source>
</evidence>
<dbReference type="PANTHER" id="PTHR11360">
    <property type="entry name" value="MONOCARBOXYLATE TRANSPORTER"/>
    <property type="match status" value="1"/>
</dbReference>
<reference evidence="3" key="1">
    <citation type="submission" date="2021-06" db="EMBL/GenBank/DDBJ databases">
        <authorList>
            <person name="Hodson N. C."/>
            <person name="Mongue J. A."/>
            <person name="Jaron S. K."/>
        </authorList>
    </citation>
    <scope>NUCLEOTIDE SEQUENCE</scope>
</reference>
<keyword evidence="2" id="KW-1133">Transmembrane helix</keyword>
<feature type="transmembrane region" description="Helical" evidence="2">
    <location>
        <begin position="237"/>
        <end position="256"/>
    </location>
</feature>
<organism evidence="3 4">
    <name type="scientific">Allacma fusca</name>
    <dbReference type="NCBI Taxonomy" id="39272"/>
    <lineage>
        <taxon>Eukaryota</taxon>
        <taxon>Metazoa</taxon>
        <taxon>Ecdysozoa</taxon>
        <taxon>Arthropoda</taxon>
        <taxon>Hexapoda</taxon>
        <taxon>Collembola</taxon>
        <taxon>Symphypleona</taxon>
        <taxon>Sminthuridae</taxon>
        <taxon>Allacma</taxon>
    </lineage>
</organism>
<accession>A0A8J2JPA6</accession>
<feature type="transmembrane region" description="Helical" evidence="2">
    <location>
        <begin position="296"/>
        <end position="317"/>
    </location>
</feature>
<feature type="transmembrane region" description="Helical" evidence="2">
    <location>
        <begin position="180"/>
        <end position="205"/>
    </location>
</feature>
<dbReference type="AlphaFoldDB" id="A0A8J2JPA6"/>
<dbReference type="GO" id="GO:0008028">
    <property type="term" value="F:monocarboxylic acid transmembrane transporter activity"/>
    <property type="evidence" value="ECO:0007669"/>
    <property type="project" value="TreeGrafter"/>
</dbReference>